<reference evidence="1" key="1">
    <citation type="submission" date="2016-02" db="EMBL/GenBank/DDBJ databases">
        <title>RNAseq analyses of the midgut from blood- or serum-fed Ixodes ricinus ticks.</title>
        <authorList>
            <person name="Perner J."/>
            <person name="Provaznik J."/>
            <person name="Schrenkova J."/>
            <person name="Urbanova V."/>
            <person name="Ribeiro J.M."/>
            <person name="Kopacek P."/>
        </authorList>
    </citation>
    <scope>NUCLEOTIDE SEQUENCE</scope>
    <source>
        <tissue evidence="1">Gut</tissue>
    </source>
</reference>
<dbReference type="EMBL" id="GEFM01007074">
    <property type="protein sequence ID" value="JAP68722.1"/>
    <property type="molecule type" value="mRNA"/>
</dbReference>
<evidence type="ECO:0000313" key="1">
    <source>
        <dbReference type="EMBL" id="JAP68722.1"/>
    </source>
</evidence>
<accession>A0A131XQR7</accession>
<protein>
    <submittedName>
        <fullName evidence="1">Uncharacterized protein</fullName>
    </submittedName>
</protein>
<dbReference type="AlphaFoldDB" id="A0A131XQR7"/>
<proteinExistence type="evidence at transcript level"/>
<sequence>MVPGTRLGLVYLASYNVRASKVVPKRPQMTSQNAEASCCRMSRSWWVVVEVPAKSTCIRKCRCRHGVPTPGCRSFRWLPQWRATCSGTGVCHIHHRCCHTARIATGDSMILLYIIGRN</sequence>
<name>A0A131XQR7_IXORI</name>
<organism evidence="1">
    <name type="scientific">Ixodes ricinus</name>
    <name type="common">Common tick</name>
    <name type="synonym">Acarus ricinus</name>
    <dbReference type="NCBI Taxonomy" id="34613"/>
    <lineage>
        <taxon>Eukaryota</taxon>
        <taxon>Metazoa</taxon>
        <taxon>Ecdysozoa</taxon>
        <taxon>Arthropoda</taxon>
        <taxon>Chelicerata</taxon>
        <taxon>Arachnida</taxon>
        <taxon>Acari</taxon>
        <taxon>Parasitiformes</taxon>
        <taxon>Ixodida</taxon>
        <taxon>Ixodoidea</taxon>
        <taxon>Ixodidae</taxon>
        <taxon>Ixodinae</taxon>
        <taxon>Ixodes</taxon>
    </lineage>
</organism>